<dbReference type="InterPro" id="IPR018376">
    <property type="entry name" value="Enoyl-CoA_hyd/isom_CS"/>
</dbReference>
<protein>
    <submittedName>
        <fullName evidence="4">Enoyl-CoA hydratase</fullName>
        <ecNumber evidence="4">4.2.1.17</ecNumber>
    </submittedName>
</protein>
<dbReference type="CDD" id="cd06558">
    <property type="entry name" value="crotonase-like"/>
    <property type="match status" value="1"/>
</dbReference>
<dbReference type="FunFam" id="3.90.226.10:FF:000009">
    <property type="entry name" value="Carnitinyl-CoA dehydratase"/>
    <property type="match status" value="1"/>
</dbReference>
<dbReference type="InterPro" id="IPR029045">
    <property type="entry name" value="ClpP/crotonase-like_dom_sf"/>
</dbReference>
<gene>
    <name evidence="4" type="ORF">J2S13_001862</name>
</gene>
<organism evidence="4 5">
    <name type="scientific">Oikeobacillus pervagus</name>
    <dbReference type="NCBI Taxonomy" id="1325931"/>
    <lineage>
        <taxon>Bacteria</taxon>
        <taxon>Bacillati</taxon>
        <taxon>Bacillota</taxon>
        <taxon>Bacilli</taxon>
        <taxon>Bacillales</taxon>
        <taxon>Bacillaceae</taxon>
        <taxon>Oikeobacillus</taxon>
    </lineage>
</organism>
<dbReference type="GO" id="GO:0004300">
    <property type="term" value="F:enoyl-CoA hydratase activity"/>
    <property type="evidence" value="ECO:0007669"/>
    <property type="project" value="UniProtKB-EC"/>
</dbReference>
<dbReference type="InterPro" id="IPR001753">
    <property type="entry name" value="Enoyl-CoA_hydra/iso"/>
</dbReference>
<dbReference type="Proteomes" id="UP001237207">
    <property type="component" value="Unassembled WGS sequence"/>
</dbReference>
<accession>A0AAJ1WJ90</accession>
<dbReference type="SUPFAM" id="SSF52096">
    <property type="entry name" value="ClpP/crotonase"/>
    <property type="match status" value="1"/>
</dbReference>
<dbReference type="FunFam" id="1.10.12.10:FF:000001">
    <property type="entry name" value="Probable enoyl-CoA hydratase, mitochondrial"/>
    <property type="match status" value="1"/>
</dbReference>
<dbReference type="GO" id="GO:0006635">
    <property type="term" value="P:fatty acid beta-oxidation"/>
    <property type="evidence" value="ECO:0007669"/>
    <property type="project" value="TreeGrafter"/>
</dbReference>
<comment type="caution">
    <text evidence="4">The sequence shown here is derived from an EMBL/GenBank/DDBJ whole genome shotgun (WGS) entry which is preliminary data.</text>
</comment>
<evidence type="ECO:0000256" key="1">
    <source>
        <dbReference type="ARBA" id="ARBA00005254"/>
    </source>
</evidence>
<name>A0AAJ1WJ90_9BACI</name>
<dbReference type="EC" id="4.2.1.17" evidence="4"/>
<reference evidence="4" key="1">
    <citation type="submission" date="2023-07" db="EMBL/GenBank/DDBJ databases">
        <title>Genomic Encyclopedia of Type Strains, Phase IV (KMG-IV): sequencing the most valuable type-strain genomes for metagenomic binning, comparative biology and taxonomic classification.</title>
        <authorList>
            <person name="Goeker M."/>
        </authorList>
    </citation>
    <scope>NUCLEOTIDE SEQUENCE</scope>
    <source>
        <strain evidence="4">DSM 23947</strain>
    </source>
</reference>
<dbReference type="Gene3D" id="3.90.226.10">
    <property type="entry name" value="2-enoyl-CoA Hydratase, Chain A, domain 1"/>
    <property type="match status" value="1"/>
</dbReference>
<dbReference type="AlphaFoldDB" id="A0AAJ1WJ90"/>
<evidence type="ECO:0000313" key="5">
    <source>
        <dbReference type="Proteomes" id="UP001237207"/>
    </source>
</evidence>
<dbReference type="Pfam" id="PF00378">
    <property type="entry name" value="ECH_1"/>
    <property type="match status" value="1"/>
</dbReference>
<proteinExistence type="inferred from homology"/>
<evidence type="ECO:0000256" key="2">
    <source>
        <dbReference type="ARBA" id="ARBA00023239"/>
    </source>
</evidence>
<dbReference type="PROSITE" id="PS00166">
    <property type="entry name" value="ENOYL_COA_HYDRATASE"/>
    <property type="match status" value="1"/>
</dbReference>
<evidence type="ECO:0000313" key="4">
    <source>
        <dbReference type="EMBL" id="MDQ0215445.1"/>
    </source>
</evidence>
<keyword evidence="5" id="KW-1185">Reference proteome</keyword>
<keyword evidence="2 4" id="KW-0456">Lyase</keyword>
<dbReference type="NCBIfam" id="NF005803">
    <property type="entry name" value="PRK07658.1"/>
    <property type="match status" value="1"/>
</dbReference>
<dbReference type="RefSeq" id="WP_307257451.1">
    <property type="nucleotide sequence ID" value="NZ_JAUSUC010000020.1"/>
</dbReference>
<sequence>MEYLSLKKDGMVGEIQINRPPANALSSGLIEELDSILNEIESDKEIRVVLLYGDGRFFSAGADIKEFTTIPGKEEFSVLSQRGQNVFERIESFSKPVIAAIHGAALGGGLELAMSCHIRLVTEKAKLGLPELSLGLIPGFAGTQRLPRYVGIAKAMEMLLTSKPITGSEAVQLGLANHAYDEEQLLPNARKLAQDISKKSPATMKASIELMSYAKQAKFSEGVSKEAELFGEVFVTNDAKEGIQAFIEKREAVFKGE</sequence>
<evidence type="ECO:0000256" key="3">
    <source>
        <dbReference type="RuleBase" id="RU003707"/>
    </source>
</evidence>
<comment type="similarity">
    <text evidence="1 3">Belongs to the enoyl-CoA hydratase/isomerase family.</text>
</comment>
<dbReference type="PANTHER" id="PTHR11941">
    <property type="entry name" value="ENOYL-COA HYDRATASE-RELATED"/>
    <property type="match status" value="1"/>
</dbReference>
<dbReference type="PANTHER" id="PTHR11941:SF175">
    <property type="entry name" value="ENOYL-COA HYDRATASE-RELATED"/>
    <property type="match status" value="1"/>
</dbReference>
<dbReference type="EMBL" id="JAUSUC010000020">
    <property type="protein sequence ID" value="MDQ0215445.1"/>
    <property type="molecule type" value="Genomic_DNA"/>
</dbReference>